<keyword evidence="2" id="KW-1185">Reference proteome</keyword>
<dbReference type="EMBL" id="KZ820004">
    <property type="protein sequence ID" value="PWN49804.1"/>
    <property type="molecule type" value="Genomic_DNA"/>
</dbReference>
<name>A0ACD0NVG3_9BASI</name>
<dbReference type="Proteomes" id="UP000245626">
    <property type="component" value="Unassembled WGS sequence"/>
</dbReference>
<gene>
    <name evidence="1" type="ORF">IE53DRAFT_387948</name>
</gene>
<evidence type="ECO:0000313" key="2">
    <source>
        <dbReference type="Proteomes" id="UP000245626"/>
    </source>
</evidence>
<reference evidence="1 2" key="1">
    <citation type="journal article" date="2018" name="Mol. Biol. Evol.">
        <title>Broad Genomic Sampling Reveals a Smut Pathogenic Ancestry of the Fungal Clade Ustilaginomycotina.</title>
        <authorList>
            <person name="Kijpornyongpan T."/>
            <person name="Mondo S.J."/>
            <person name="Barry K."/>
            <person name="Sandor L."/>
            <person name="Lee J."/>
            <person name="Lipzen A."/>
            <person name="Pangilinan J."/>
            <person name="LaButti K."/>
            <person name="Hainaut M."/>
            <person name="Henrissat B."/>
            <person name="Grigoriev I.V."/>
            <person name="Spatafora J.W."/>
            <person name="Aime M.C."/>
        </authorList>
    </citation>
    <scope>NUCLEOTIDE SEQUENCE [LARGE SCALE GENOMIC DNA]</scope>
    <source>
        <strain evidence="1 2">SA 807</strain>
    </source>
</reference>
<proteinExistence type="predicted"/>
<sequence>MTTESETKFSGRGSTSPSTLQPSRTFLDLIRLRRVEGDAADVFRSVNRPEKMGNLGPIAYGGCVIALVIASAYQTVKEEEGFKLYSFLGNFLGPTRTDREVNLKVTRLRETRTFQTRLVIASQILEDGEERKCFSATLDFMTTGPGRNGEVGGSIIHREGDPNPFRPYSVKPIYPRQHHSQLERATDLVSSKVESGQLSRSDHERYKEIFGLFNRHFDTKLVPGSIHADNIKGFIPGAELSQVSGREGRKGLTERYTCDWFKVKEQEYPPSSSEVGILPTSRKALNASSLAFALDGALSFLPLTFSNLGLNQASACSSLECSLRFHSPDFDSETNWAYREQRTISGSDQRTFSESYLFDENDNLIATMSQISVLRPLPDPISDRSTGLSKL</sequence>
<accession>A0ACD0NVG3</accession>
<organism evidence="1 2">
    <name type="scientific">Violaceomyces palustris</name>
    <dbReference type="NCBI Taxonomy" id="1673888"/>
    <lineage>
        <taxon>Eukaryota</taxon>
        <taxon>Fungi</taxon>
        <taxon>Dikarya</taxon>
        <taxon>Basidiomycota</taxon>
        <taxon>Ustilaginomycotina</taxon>
        <taxon>Ustilaginomycetes</taxon>
        <taxon>Violaceomycetales</taxon>
        <taxon>Violaceomycetaceae</taxon>
        <taxon>Violaceomyces</taxon>
    </lineage>
</organism>
<evidence type="ECO:0000313" key="1">
    <source>
        <dbReference type="EMBL" id="PWN49804.1"/>
    </source>
</evidence>
<protein>
    <submittedName>
        <fullName evidence="1">Thioesterase/thiol ester dehydrase-isomerase</fullName>
    </submittedName>
</protein>